<dbReference type="SUPFAM" id="SSF53335">
    <property type="entry name" value="S-adenosyl-L-methionine-dependent methyltransferases"/>
    <property type="match status" value="1"/>
</dbReference>
<dbReference type="Gene3D" id="3.40.50.150">
    <property type="entry name" value="Vaccinia Virus protein VP39"/>
    <property type="match status" value="1"/>
</dbReference>
<keyword evidence="1" id="KW-0808">Transferase</keyword>
<dbReference type="InterPro" id="IPR008884">
    <property type="entry name" value="TylF_MeTrfase"/>
</dbReference>
<dbReference type="Proteomes" id="UP000594468">
    <property type="component" value="Chromosome"/>
</dbReference>
<organism evidence="1 2">
    <name type="scientific">Phototrophicus methaneseepsis</name>
    <dbReference type="NCBI Taxonomy" id="2710758"/>
    <lineage>
        <taxon>Bacteria</taxon>
        <taxon>Bacillati</taxon>
        <taxon>Chloroflexota</taxon>
        <taxon>Candidatus Thermofontia</taxon>
        <taxon>Phototrophicales</taxon>
        <taxon>Phototrophicaceae</taxon>
        <taxon>Phototrophicus</taxon>
    </lineage>
</organism>
<dbReference type="EMBL" id="CP062983">
    <property type="protein sequence ID" value="QPC82729.1"/>
    <property type="molecule type" value="Genomic_DNA"/>
</dbReference>
<keyword evidence="1" id="KW-0489">Methyltransferase</keyword>
<dbReference type="Pfam" id="PF05711">
    <property type="entry name" value="TylF"/>
    <property type="match status" value="1"/>
</dbReference>
<evidence type="ECO:0000313" key="1">
    <source>
        <dbReference type="EMBL" id="QPC82729.1"/>
    </source>
</evidence>
<protein>
    <submittedName>
        <fullName evidence="1">Class I SAM-dependent methyltransferase</fullName>
    </submittedName>
</protein>
<dbReference type="GO" id="GO:0008168">
    <property type="term" value="F:methyltransferase activity"/>
    <property type="evidence" value="ECO:0007669"/>
    <property type="project" value="UniProtKB-KW"/>
</dbReference>
<dbReference type="PANTHER" id="PTHR40036">
    <property type="entry name" value="MACROCIN O-METHYLTRANSFERASE"/>
    <property type="match status" value="1"/>
</dbReference>
<dbReference type="InterPro" id="IPR029063">
    <property type="entry name" value="SAM-dependent_MTases_sf"/>
</dbReference>
<proteinExistence type="predicted"/>
<gene>
    <name evidence="1" type="ORF">G4Y79_24100</name>
</gene>
<dbReference type="PANTHER" id="PTHR40036:SF1">
    <property type="entry name" value="MACROCIN O-METHYLTRANSFERASE"/>
    <property type="match status" value="1"/>
</dbReference>
<dbReference type="KEGG" id="pmet:G4Y79_24100"/>
<accession>A0A7S8E9I8</accession>
<dbReference type="GO" id="GO:0032259">
    <property type="term" value="P:methylation"/>
    <property type="evidence" value="ECO:0007669"/>
    <property type="project" value="UniProtKB-KW"/>
</dbReference>
<dbReference type="AlphaFoldDB" id="A0A7S8E9I8"/>
<reference evidence="1 2" key="1">
    <citation type="submission" date="2020-02" db="EMBL/GenBank/DDBJ databases">
        <authorList>
            <person name="Zheng R.K."/>
            <person name="Sun C.M."/>
        </authorList>
    </citation>
    <scope>NUCLEOTIDE SEQUENCE [LARGE SCALE GENOMIC DNA]</scope>
    <source>
        <strain evidence="2">rifampicinis</strain>
    </source>
</reference>
<evidence type="ECO:0000313" key="2">
    <source>
        <dbReference type="Proteomes" id="UP000594468"/>
    </source>
</evidence>
<dbReference type="RefSeq" id="WP_195170798.1">
    <property type="nucleotide sequence ID" value="NZ_CP062983.1"/>
</dbReference>
<sequence length="251" mass="28630">MSDPTQLYLDLLKKSLMNLLYAEPDRIVMANGKPTPLHLARQDGSEWPLNGPMHSMIGMKRLNNIQHCLQDVLQNNIPGDVIETGVWQGGASIFMQAVLKVHKATSRRLWVADSFNWIPPPNPEKYPQDAASDLHTYRYLAVPLEKVQQNFLRYDVLDMNVRFLKGLFEETLPTAPIDQLALIRLDGDLYQSTMEGLMYLYPKLSSGGYILIDDYGAIPNCKQAVDDYRTQHQIMAPIIPVDWTGVYWQKP</sequence>
<name>A0A7S8E9I8_9CHLR</name>
<keyword evidence="2" id="KW-1185">Reference proteome</keyword>